<dbReference type="AlphaFoldDB" id="A0A2N8PEM1"/>
<evidence type="ECO:0000313" key="2">
    <source>
        <dbReference type="EMBL" id="PNE39466.1"/>
    </source>
</evidence>
<reference evidence="3" key="1">
    <citation type="submission" date="2015-09" db="EMBL/GenBank/DDBJ databases">
        <authorList>
            <person name="Graham D.E."/>
            <person name="Mahan K.M."/>
            <person name="Klingeman D.M."/>
            <person name="Fida T."/>
            <person name="Giannone R.J."/>
            <person name="Hettich R.L."/>
            <person name="Parry R.J."/>
            <person name="Spain J.C."/>
        </authorList>
    </citation>
    <scope>NUCLEOTIDE SEQUENCE [LARGE SCALE GENOMIC DNA]</scope>
    <source>
        <strain evidence="3">JCM 4701</strain>
    </source>
</reference>
<evidence type="ECO:0000313" key="3">
    <source>
        <dbReference type="Proteomes" id="UP000236047"/>
    </source>
</evidence>
<protein>
    <recommendedName>
        <fullName evidence="1">Zinc finger CGNR domain-containing protein</fullName>
    </recommendedName>
</protein>
<evidence type="ECO:0000259" key="1">
    <source>
        <dbReference type="Pfam" id="PF11706"/>
    </source>
</evidence>
<accession>A0A2N8PEM1</accession>
<keyword evidence="3" id="KW-1185">Reference proteome</keyword>
<name>A0A2N8PEM1_STRNR</name>
<feature type="domain" description="Zinc finger CGNR" evidence="1">
    <location>
        <begin position="152"/>
        <end position="194"/>
    </location>
</feature>
<comment type="caution">
    <text evidence="2">The sequence shown here is derived from an EMBL/GenBank/DDBJ whole genome shotgun (WGS) entry which is preliminary data.</text>
</comment>
<dbReference type="InterPro" id="IPR010852">
    <property type="entry name" value="ABATE"/>
</dbReference>
<dbReference type="Gene3D" id="1.10.3300.10">
    <property type="entry name" value="Jann2411-like domain"/>
    <property type="match status" value="1"/>
</dbReference>
<dbReference type="Proteomes" id="UP000236047">
    <property type="component" value="Unassembled WGS sequence"/>
</dbReference>
<dbReference type="InterPro" id="IPR021005">
    <property type="entry name" value="Znf_CGNR"/>
</dbReference>
<dbReference type="PANTHER" id="PTHR35525:SF3">
    <property type="entry name" value="BLL6575 PROTEIN"/>
    <property type="match status" value="1"/>
</dbReference>
<dbReference type="SUPFAM" id="SSF160904">
    <property type="entry name" value="Jann2411-like"/>
    <property type="match status" value="1"/>
</dbReference>
<dbReference type="RefSeq" id="WP_073445747.1">
    <property type="nucleotide sequence ID" value="NZ_LJSN01000003.1"/>
</dbReference>
<dbReference type="Pfam" id="PF07336">
    <property type="entry name" value="ABATE"/>
    <property type="match status" value="1"/>
</dbReference>
<dbReference type="Pfam" id="PF11706">
    <property type="entry name" value="zf-CGNR"/>
    <property type="match status" value="1"/>
</dbReference>
<gene>
    <name evidence="2" type="ORF">AOB60_23515</name>
</gene>
<proteinExistence type="predicted"/>
<sequence>MDDKGGRRGGRQRAKADFRFDDARLCFAFAATLADRGTDTPFERLTRPEDLGRWSVESGCTTVAPVCTEADLDHARRLREAVQRTGRALADEAPPAREDIALINSAAAEPTSVPELSADAASVHWRGDGVAGALSMVARDLIELCHSEHRTRVRICGNPACGTPFVDTSRAGARRWCSMKTCGALAKKRTYRARSQNGP</sequence>
<organism evidence="2 3">
    <name type="scientific">Streptomyces noursei</name>
    <name type="common">Streptomyces albulus</name>
    <dbReference type="NCBI Taxonomy" id="1971"/>
    <lineage>
        <taxon>Bacteria</taxon>
        <taxon>Bacillati</taxon>
        <taxon>Actinomycetota</taxon>
        <taxon>Actinomycetes</taxon>
        <taxon>Kitasatosporales</taxon>
        <taxon>Streptomycetaceae</taxon>
        <taxon>Streptomyces</taxon>
    </lineage>
</organism>
<dbReference type="EMBL" id="LJSN01000003">
    <property type="protein sequence ID" value="PNE39466.1"/>
    <property type="molecule type" value="Genomic_DNA"/>
</dbReference>
<dbReference type="PANTHER" id="PTHR35525">
    <property type="entry name" value="BLL6575 PROTEIN"/>
    <property type="match status" value="1"/>
</dbReference>
<dbReference type="InterPro" id="IPR023286">
    <property type="entry name" value="ABATE_dom_sf"/>
</dbReference>